<evidence type="ECO:0000313" key="1">
    <source>
        <dbReference type="EMBL" id="KDQ50987.1"/>
    </source>
</evidence>
<keyword evidence="2" id="KW-1185">Reference proteome</keyword>
<name>A0A067PJ06_9AGAM</name>
<dbReference type="InParanoid" id="A0A067PJ06"/>
<dbReference type="OrthoDB" id="2679825at2759"/>
<accession>A0A067PJ06</accession>
<dbReference type="InterPro" id="IPR054208">
    <property type="entry name" value="DUF6914"/>
</dbReference>
<proteinExistence type="predicted"/>
<dbReference type="AlphaFoldDB" id="A0A067PJ06"/>
<protein>
    <submittedName>
        <fullName evidence="1">Uncharacterized protein</fullName>
    </submittedName>
</protein>
<reference evidence="2" key="1">
    <citation type="journal article" date="2014" name="Proc. Natl. Acad. Sci. U.S.A.">
        <title>Extensive sampling of basidiomycete genomes demonstrates inadequacy of the white-rot/brown-rot paradigm for wood decay fungi.</title>
        <authorList>
            <person name="Riley R."/>
            <person name="Salamov A.A."/>
            <person name="Brown D.W."/>
            <person name="Nagy L.G."/>
            <person name="Floudas D."/>
            <person name="Held B.W."/>
            <person name="Levasseur A."/>
            <person name="Lombard V."/>
            <person name="Morin E."/>
            <person name="Otillar R."/>
            <person name="Lindquist E.A."/>
            <person name="Sun H."/>
            <person name="LaButti K.M."/>
            <person name="Schmutz J."/>
            <person name="Jabbour D."/>
            <person name="Luo H."/>
            <person name="Baker S.E."/>
            <person name="Pisabarro A.G."/>
            <person name="Walton J.D."/>
            <person name="Blanchette R.A."/>
            <person name="Henrissat B."/>
            <person name="Martin F."/>
            <person name="Cullen D."/>
            <person name="Hibbett D.S."/>
            <person name="Grigoriev I.V."/>
        </authorList>
    </citation>
    <scope>NUCLEOTIDE SEQUENCE [LARGE SCALE GENOMIC DNA]</scope>
    <source>
        <strain evidence="2">MUCL 33604</strain>
    </source>
</reference>
<organism evidence="1 2">
    <name type="scientific">Jaapia argillacea MUCL 33604</name>
    <dbReference type="NCBI Taxonomy" id="933084"/>
    <lineage>
        <taxon>Eukaryota</taxon>
        <taxon>Fungi</taxon>
        <taxon>Dikarya</taxon>
        <taxon>Basidiomycota</taxon>
        <taxon>Agaricomycotina</taxon>
        <taxon>Agaricomycetes</taxon>
        <taxon>Agaricomycetidae</taxon>
        <taxon>Jaapiales</taxon>
        <taxon>Jaapiaceae</taxon>
        <taxon>Jaapia</taxon>
    </lineage>
</organism>
<dbReference type="EMBL" id="KL197753">
    <property type="protein sequence ID" value="KDQ50987.1"/>
    <property type="molecule type" value="Genomic_DNA"/>
</dbReference>
<dbReference type="Pfam" id="PF21858">
    <property type="entry name" value="DUF6914"/>
    <property type="match status" value="1"/>
</dbReference>
<dbReference type="HOGENOM" id="CLU_095770_0_0_1"/>
<evidence type="ECO:0000313" key="2">
    <source>
        <dbReference type="Proteomes" id="UP000027265"/>
    </source>
</evidence>
<gene>
    <name evidence="1" type="ORF">JAAARDRAFT_41616</name>
</gene>
<dbReference type="Proteomes" id="UP000027265">
    <property type="component" value="Unassembled WGS sequence"/>
</dbReference>
<sequence length="197" mass="22663">MSAITAFGFDNVRHKQSISSKPNKDRLYLAFYRQRFQWDPSIMFHTALLLTPKKPEASWVQSWRYHVRECLQEQGVLRWEYEGSQVNLRDDDRDGRIVALVLLAKWDPAQVTGADLAALLMNVEVDPKGGDGGARDWIWNAIRYLVEEDVIPPFPARPQTIWQNGDEFAEVMENCKDAKIPTCNIDGRRMKSTVPRG</sequence>